<comment type="caution">
    <text evidence="1">The sequence shown here is derived from an EMBL/GenBank/DDBJ whole genome shotgun (WGS) entry which is preliminary data.</text>
</comment>
<protein>
    <recommendedName>
        <fullName evidence="3">Virion structural protein</fullName>
    </recommendedName>
</protein>
<evidence type="ECO:0008006" key="3">
    <source>
        <dbReference type="Google" id="ProtNLM"/>
    </source>
</evidence>
<dbReference type="RefSeq" id="WP_074106929.1">
    <property type="nucleotide sequence ID" value="NZ_LVWI01000014.1"/>
</dbReference>
<keyword evidence="2" id="KW-1185">Reference proteome</keyword>
<dbReference type="EMBL" id="LVWI01000014">
    <property type="protein sequence ID" value="OKP89556.1"/>
    <property type="molecule type" value="Genomic_DNA"/>
</dbReference>
<evidence type="ECO:0000313" key="1">
    <source>
        <dbReference type="EMBL" id="OKP89556.1"/>
    </source>
</evidence>
<accession>A0ABX3EU20</accession>
<proteinExistence type="predicted"/>
<organism evidence="1 2">
    <name type="scientific">Paenibacillus helianthi</name>
    <dbReference type="NCBI Taxonomy" id="1349432"/>
    <lineage>
        <taxon>Bacteria</taxon>
        <taxon>Bacillati</taxon>
        <taxon>Bacillota</taxon>
        <taxon>Bacilli</taxon>
        <taxon>Bacillales</taxon>
        <taxon>Paenibacillaceae</taxon>
        <taxon>Paenibacillus</taxon>
    </lineage>
</organism>
<sequence length="299" mass="33414">MFFEGRCTLRQLPVRIRDAVLAKDNSLPTPGPLWEMVSSNVGTLKTDDGYVFRSQGTDGKSNIVWGIKSEADGFYSNVSNWNYGYRLFMAKDYTPGTAGANGIFGSSITHGTVVASNLISGISADTIFLRYWISVKKDRVLLAYRSEVRTAYSRINFHYIGRPLRLFDSRDTVSCFGSAIPYGGNNTYGTVWVSRKNAFIEDIDNQSLVWNTPSVNRMFGGKVMPSRPVLKSGPNLRGIMDYYILPQDGRLRAIDTLTIKGIEYVALEIPAYQTVDVNGLYYNNLSPIVTTNIYLIPKD</sequence>
<evidence type="ECO:0000313" key="2">
    <source>
        <dbReference type="Proteomes" id="UP000186058"/>
    </source>
</evidence>
<name>A0ABX3EU20_9BACL</name>
<reference evidence="1 2" key="1">
    <citation type="submission" date="2016-03" db="EMBL/GenBank/DDBJ databases">
        <authorList>
            <person name="Sant'Anna F.H."/>
            <person name="Ambrosini A."/>
            <person name="Souza R."/>
            <person name="Bach E."/>
            <person name="Fernandes G."/>
            <person name="Balsanelli E."/>
            <person name="Baura V.A."/>
            <person name="Souza E.M."/>
            <person name="Passaglia L."/>
        </authorList>
    </citation>
    <scope>NUCLEOTIDE SEQUENCE [LARGE SCALE GENOMIC DNA]</scope>
    <source>
        <strain evidence="1 2">P26E</strain>
    </source>
</reference>
<gene>
    <name evidence="1" type="ORF">A3844_06125</name>
</gene>
<dbReference type="Proteomes" id="UP000186058">
    <property type="component" value="Unassembled WGS sequence"/>
</dbReference>